<comment type="subcellular location">
    <subcellularLocation>
        <location evidence="1">Cell membrane</location>
        <topology evidence="1">Multi-pass membrane protein</topology>
    </subcellularLocation>
</comment>
<keyword evidence="3" id="KW-1003">Cell membrane</keyword>
<keyword evidence="2" id="KW-0813">Transport</keyword>
<feature type="transmembrane region" description="Helical" evidence="7">
    <location>
        <begin position="360"/>
        <end position="376"/>
    </location>
</feature>
<feature type="transmembrane region" description="Helical" evidence="7">
    <location>
        <begin position="52"/>
        <end position="72"/>
    </location>
</feature>
<dbReference type="Proteomes" id="UP001597307">
    <property type="component" value="Unassembled WGS sequence"/>
</dbReference>
<feature type="transmembrane region" description="Helical" evidence="7">
    <location>
        <begin position="20"/>
        <end position="45"/>
    </location>
</feature>
<dbReference type="InterPro" id="IPR010290">
    <property type="entry name" value="TM_effector"/>
</dbReference>
<feature type="domain" description="Major facilitator superfamily (MFS) profile" evidence="8">
    <location>
        <begin position="226"/>
        <end position="427"/>
    </location>
</feature>
<evidence type="ECO:0000259" key="8">
    <source>
        <dbReference type="PROSITE" id="PS50850"/>
    </source>
</evidence>
<dbReference type="Pfam" id="PF05977">
    <property type="entry name" value="MFS_3"/>
    <property type="match status" value="1"/>
</dbReference>
<name>A0ABW4Q521_9MICC</name>
<feature type="transmembrane region" description="Helical" evidence="7">
    <location>
        <begin position="317"/>
        <end position="340"/>
    </location>
</feature>
<dbReference type="EMBL" id="JBHUGA010000002">
    <property type="protein sequence ID" value="MFD1845081.1"/>
    <property type="molecule type" value="Genomic_DNA"/>
</dbReference>
<evidence type="ECO:0000256" key="2">
    <source>
        <dbReference type="ARBA" id="ARBA00022448"/>
    </source>
</evidence>
<dbReference type="PANTHER" id="PTHR23513:SF6">
    <property type="entry name" value="MAJOR FACILITATOR SUPERFAMILY ASSOCIATED DOMAIN-CONTAINING PROTEIN"/>
    <property type="match status" value="1"/>
</dbReference>
<sequence length="427" mass="45236">MTETLVPQKSLLVRNRNFRALWLSSTVGVLGTAVTSIAFPVIAVIELQASDFAVAALAGMTFLPWLLLGLPVGVWVDRWPRKPVMIWSLIARILVLATLPVAFWCGIMSIAQLFVVSFLVGLSAVFFTLADQALIPQAVSKDELVEGNGLMTASSASADAAGRGLAGWLTVAFGASNSLLVQIATSVASLFAISSLKLEEAQPYQGERRIFREMKDGLRYTFSTGPLRAILFNAALWNLGGSMVASLLVLLVLRTLNESEIWLGVLLAAASVGGALGGITVKRATERFGSGPVWRYSMVPGVLGYASLLVMTPGYGMLWGVLGLFLMGVCVAWNIVVGAAFRQRVCPPAMMGRLGAASRMVSWGMLGIASILGGILAELVGIWTAVLIGVVLTAGAPLVAIFGPLRHVKRLEDLEPGQEPAAAAKKD</sequence>
<evidence type="ECO:0000256" key="5">
    <source>
        <dbReference type="ARBA" id="ARBA00022989"/>
    </source>
</evidence>
<keyword evidence="10" id="KW-1185">Reference proteome</keyword>
<feature type="transmembrane region" description="Helical" evidence="7">
    <location>
        <begin position="382"/>
        <end position="402"/>
    </location>
</feature>
<feature type="transmembrane region" description="Helical" evidence="7">
    <location>
        <begin position="113"/>
        <end position="135"/>
    </location>
</feature>
<evidence type="ECO:0000256" key="7">
    <source>
        <dbReference type="SAM" id="Phobius"/>
    </source>
</evidence>
<reference evidence="10" key="1">
    <citation type="journal article" date="2019" name="Int. J. Syst. Evol. Microbiol.">
        <title>The Global Catalogue of Microorganisms (GCM) 10K type strain sequencing project: providing services to taxonomists for standard genome sequencing and annotation.</title>
        <authorList>
            <consortium name="The Broad Institute Genomics Platform"/>
            <consortium name="The Broad Institute Genome Sequencing Center for Infectious Disease"/>
            <person name="Wu L."/>
            <person name="Ma J."/>
        </authorList>
    </citation>
    <scope>NUCLEOTIDE SEQUENCE [LARGE SCALE GENOMIC DNA]</scope>
    <source>
        <strain evidence="10">JCM 11496</strain>
    </source>
</reference>
<protein>
    <submittedName>
        <fullName evidence="9">MFS transporter</fullName>
    </submittedName>
</protein>
<evidence type="ECO:0000256" key="1">
    <source>
        <dbReference type="ARBA" id="ARBA00004651"/>
    </source>
</evidence>
<evidence type="ECO:0000313" key="10">
    <source>
        <dbReference type="Proteomes" id="UP001597307"/>
    </source>
</evidence>
<keyword evidence="6 7" id="KW-0472">Membrane</keyword>
<evidence type="ECO:0000256" key="4">
    <source>
        <dbReference type="ARBA" id="ARBA00022692"/>
    </source>
</evidence>
<dbReference type="PROSITE" id="PS50850">
    <property type="entry name" value="MFS"/>
    <property type="match status" value="1"/>
</dbReference>
<dbReference type="InterPro" id="IPR020846">
    <property type="entry name" value="MFS_dom"/>
</dbReference>
<dbReference type="CDD" id="cd06173">
    <property type="entry name" value="MFS_MefA_like"/>
    <property type="match status" value="1"/>
</dbReference>
<comment type="caution">
    <text evidence="9">The sequence shown here is derived from an EMBL/GenBank/DDBJ whole genome shotgun (WGS) entry which is preliminary data.</text>
</comment>
<dbReference type="InterPro" id="IPR036259">
    <property type="entry name" value="MFS_trans_sf"/>
</dbReference>
<feature type="transmembrane region" description="Helical" evidence="7">
    <location>
        <begin position="261"/>
        <end position="281"/>
    </location>
</feature>
<keyword evidence="5 7" id="KW-1133">Transmembrane helix</keyword>
<keyword evidence="4 7" id="KW-0812">Transmembrane</keyword>
<feature type="transmembrane region" description="Helical" evidence="7">
    <location>
        <begin position="293"/>
        <end position="311"/>
    </location>
</feature>
<proteinExistence type="predicted"/>
<evidence type="ECO:0000313" key="9">
    <source>
        <dbReference type="EMBL" id="MFD1845081.1"/>
    </source>
</evidence>
<feature type="transmembrane region" description="Helical" evidence="7">
    <location>
        <begin position="84"/>
        <end position="106"/>
    </location>
</feature>
<feature type="transmembrane region" description="Helical" evidence="7">
    <location>
        <begin position="229"/>
        <end position="255"/>
    </location>
</feature>
<dbReference type="Gene3D" id="1.20.1250.20">
    <property type="entry name" value="MFS general substrate transporter like domains"/>
    <property type="match status" value="1"/>
</dbReference>
<gene>
    <name evidence="9" type="ORF">ACFSFX_00520</name>
</gene>
<evidence type="ECO:0000256" key="6">
    <source>
        <dbReference type="ARBA" id="ARBA00023136"/>
    </source>
</evidence>
<dbReference type="SUPFAM" id="SSF103473">
    <property type="entry name" value="MFS general substrate transporter"/>
    <property type="match status" value="1"/>
</dbReference>
<evidence type="ECO:0000256" key="3">
    <source>
        <dbReference type="ARBA" id="ARBA00022475"/>
    </source>
</evidence>
<dbReference type="PANTHER" id="PTHR23513">
    <property type="entry name" value="INTEGRAL MEMBRANE EFFLUX PROTEIN-RELATED"/>
    <property type="match status" value="1"/>
</dbReference>
<accession>A0ABW4Q521</accession>
<organism evidence="9 10">
    <name type="scientific">Arthrobacter flavus</name>
    <dbReference type="NCBI Taxonomy" id="95172"/>
    <lineage>
        <taxon>Bacteria</taxon>
        <taxon>Bacillati</taxon>
        <taxon>Actinomycetota</taxon>
        <taxon>Actinomycetes</taxon>
        <taxon>Micrococcales</taxon>
        <taxon>Micrococcaceae</taxon>
        <taxon>Arthrobacter</taxon>
    </lineage>
</organism>
<dbReference type="RefSeq" id="WP_343877061.1">
    <property type="nucleotide sequence ID" value="NZ_BAAAIJ010000002.1"/>
</dbReference>